<proteinExistence type="predicted"/>
<evidence type="ECO:0000313" key="2">
    <source>
        <dbReference type="Proteomes" id="UP000284434"/>
    </source>
</evidence>
<dbReference type="OMA" id="FRMNTSK"/>
<sequence length="155" mass="17713">MTEIIENIESFNKDIVSWGHRTRQTILGKIPKGRHASGAKEEPLARSFRMNTSKTFGEIDRIGFSFSLHGVFLQKGVGRGYISKNGVVMRGERINHSRNPKTKSTDFRTIPGVISRRKLDWFNGPLQSRFENLSDLVAEHKADQAILNFKRMKIQ</sequence>
<dbReference type="GeneID" id="61275853"/>
<gene>
    <name evidence="1" type="ORF">DXA53_03300</name>
</gene>
<comment type="caution">
    <text evidence="1">The sequence shown here is derived from an EMBL/GenBank/DDBJ whole genome shotgun (WGS) entry which is preliminary data.</text>
</comment>
<reference evidence="1 2" key="1">
    <citation type="submission" date="2018-08" db="EMBL/GenBank/DDBJ databases">
        <title>A genome reference for cultivated species of the human gut microbiota.</title>
        <authorList>
            <person name="Zou Y."/>
            <person name="Xue W."/>
            <person name="Luo G."/>
        </authorList>
    </citation>
    <scope>NUCLEOTIDE SEQUENCE [LARGE SCALE GENOMIC DNA]</scope>
    <source>
        <strain evidence="1 2">OF03-11</strain>
    </source>
</reference>
<dbReference type="AlphaFoldDB" id="A0A413IFU8"/>
<organism evidence="1 2">
    <name type="scientific">Odoribacter splanchnicus</name>
    <dbReference type="NCBI Taxonomy" id="28118"/>
    <lineage>
        <taxon>Bacteria</taxon>
        <taxon>Pseudomonadati</taxon>
        <taxon>Bacteroidota</taxon>
        <taxon>Bacteroidia</taxon>
        <taxon>Bacteroidales</taxon>
        <taxon>Odoribacteraceae</taxon>
        <taxon>Odoribacter</taxon>
    </lineage>
</organism>
<name>A0A413IFU8_9BACT</name>
<protein>
    <submittedName>
        <fullName evidence="1">Uncharacterized protein</fullName>
    </submittedName>
</protein>
<dbReference type="RefSeq" id="WP_013612801.1">
    <property type="nucleotide sequence ID" value="NZ_JABWDG010000016.1"/>
</dbReference>
<evidence type="ECO:0000313" key="1">
    <source>
        <dbReference type="EMBL" id="RGY09320.1"/>
    </source>
</evidence>
<accession>A0A413IFU8</accession>
<dbReference type="Proteomes" id="UP000284434">
    <property type="component" value="Unassembled WGS sequence"/>
</dbReference>
<dbReference type="EMBL" id="QSCO01000003">
    <property type="protein sequence ID" value="RGY09320.1"/>
    <property type="molecule type" value="Genomic_DNA"/>
</dbReference>